<dbReference type="SUPFAM" id="SSF56436">
    <property type="entry name" value="C-type lectin-like"/>
    <property type="match status" value="1"/>
</dbReference>
<dbReference type="RefSeq" id="WP_193906935.1">
    <property type="nucleotide sequence ID" value="NZ_PRDL01000001.1"/>
</dbReference>
<dbReference type="Gene3D" id="3.90.1580.10">
    <property type="entry name" value="paralog of FGE (formylglycine-generating enzyme)"/>
    <property type="match status" value="1"/>
</dbReference>
<dbReference type="PANTHER" id="PTHR23150">
    <property type="entry name" value="SULFATASE MODIFYING FACTOR 1, 2"/>
    <property type="match status" value="1"/>
</dbReference>
<evidence type="ECO:0000313" key="3">
    <source>
        <dbReference type="Proteomes" id="UP000652567"/>
    </source>
</evidence>
<dbReference type="Proteomes" id="UP000652567">
    <property type="component" value="Unassembled WGS sequence"/>
</dbReference>
<name>A0A928YST5_9GAMM</name>
<dbReference type="InterPro" id="IPR051043">
    <property type="entry name" value="Sulfatase_Mod_Factor_Kinase"/>
</dbReference>
<sequence length="346" mass="39201">MNWLKLFSIGLLFSYSSHSLAEKNYIVPSMVTIPAGIFTMGSNIGEPTKVPHFPEYIVKVDTFQLSQYEVTIKEFRKFVEATNYEASSECWTRKTGTRHVEFLPGSWKSPQNAPSDFHPVMCIGQKDAKAYITWLSHKTGTKYRLPSEAEWEYAARAGSKEDYFFGGDEKNLCEYANVFDESGARAFERDIGLDWTGVDCNDHAEYTSIVGVYQPNAFGLFDMIGNVGEYVEDCEHANYNGAPSDGSAWVTECGRQQFFFGMIRFDKKIIHRGGNYSSNGAWSRLFVRGHAGESNPSSLGEGFRLAQDIEEDTSILSAHRESTYIFLKELYRAQQQFRESLENSSK</sequence>
<evidence type="ECO:0000259" key="1">
    <source>
        <dbReference type="Pfam" id="PF03781"/>
    </source>
</evidence>
<dbReference type="GO" id="GO:0120147">
    <property type="term" value="F:formylglycine-generating oxidase activity"/>
    <property type="evidence" value="ECO:0007669"/>
    <property type="project" value="TreeGrafter"/>
</dbReference>
<organism evidence="2 3">
    <name type="scientific">Cellvibrio polysaccharolyticus</name>
    <dbReference type="NCBI Taxonomy" id="2082724"/>
    <lineage>
        <taxon>Bacteria</taxon>
        <taxon>Pseudomonadati</taxon>
        <taxon>Pseudomonadota</taxon>
        <taxon>Gammaproteobacteria</taxon>
        <taxon>Cellvibrionales</taxon>
        <taxon>Cellvibrionaceae</taxon>
        <taxon>Cellvibrio</taxon>
    </lineage>
</organism>
<dbReference type="PANTHER" id="PTHR23150:SF19">
    <property type="entry name" value="FORMYLGLYCINE-GENERATING ENZYME"/>
    <property type="match status" value="1"/>
</dbReference>
<keyword evidence="3" id="KW-1185">Reference proteome</keyword>
<evidence type="ECO:0000313" key="2">
    <source>
        <dbReference type="EMBL" id="MBE8716097.1"/>
    </source>
</evidence>
<reference evidence="2" key="1">
    <citation type="submission" date="2018-07" db="EMBL/GenBank/DDBJ databases">
        <title>Genome assembly of strain Ka43.</title>
        <authorList>
            <person name="Kukolya J."/>
            <person name="Nagy I."/>
            <person name="Horvath B."/>
            <person name="Toth A."/>
        </authorList>
    </citation>
    <scope>NUCLEOTIDE SEQUENCE</scope>
    <source>
        <strain evidence="2">KB43</strain>
    </source>
</reference>
<dbReference type="Pfam" id="PF03781">
    <property type="entry name" value="FGE-sulfatase"/>
    <property type="match status" value="1"/>
</dbReference>
<dbReference type="InterPro" id="IPR042095">
    <property type="entry name" value="SUMF_sf"/>
</dbReference>
<accession>A0A928YST5</accession>
<dbReference type="InterPro" id="IPR016187">
    <property type="entry name" value="CTDL_fold"/>
</dbReference>
<protein>
    <submittedName>
        <fullName evidence="2">Formylglycine-generating enzyme family protein</fullName>
    </submittedName>
</protein>
<dbReference type="InterPro" id="IPR005532">
    <property type="entry name" value="SUMF_dom"/>
</dbReference>
<proteinExistence type="predicted"/>
<comment type="caution">
    <text evidence="2">The sequence shown here is derived from an EMBL/GenBank/DDBJ whole genome shotgun (WGS) entry which is preliminary data.</text>
</comment>
<feature type="domain" description="Sulfatase-modifying factor enzyme-like" evidence="1">
    <location>
        <begin position="27"/>
        <end position="259"/>
    </location>
</feature>
<gene>
    <name evidence="2" type="ORF">C4F51_02720</name>
</gene>
<dbReference type="AlphaFoldDB" id="A0A928YST5"/>
<dbReference type="EMBL" id="PRDL01000001">
    <property type="protein sequence ID" value="MBE8716097.1"/>
    <property type="molecule type" value="Genomic_DNA"/>
</dbReference>